<dbReference type="GO" id="GO:0015820">
    <property type="term" value="P:L-leucine transport"/>
    <property type="evidence" value="ECO:0007669"/>
    <property type="project" value="TreeGrafter"/>
</dbReference>
<dbReference type="Proteomes" id="UP000215738">
    <property type="component" value="Unassembled WGS sequence"/>
</dbReference>
<evidence type="ECO:0000256" key="1">
    <source>
        <dbReference type="ARBA" id="ARBA00004651"/>
    </source>
</evidence>
<dbReference type="InParanoid" id="A0A263HDM0"/>
<dbReference type="AlphaFoldDB" id="A0A263HDM0"/>
<evidence type="ECO:0000256" key="7">
    <source>
        <dbReference type="ARBA" id="ARBA00022989"/>
    </source>
</evidence>
<feature type="transmembrane region" description="Helical" evidence="9">
    <location>
        <begin position="347"/>
        <end position="370"/>
    </location>
</feature>
<evidence type="ECO:0000313" key="12">
    <source>
        <dbReference type="Proteomes" id="UP000215738"/>
    </source>
</evidence>
<feature type="transmembrane region" description="Helical" evidence="9">
    <location>
        <begin position="408"/>
        <end position="426"/>
    </location>
</feature>
<keyword evidence="12" id="KW-1185">Reference proteome</keyword>
<dbReference type="EMBL" id="NLFK01000004">
    <property type="protein sequence ID" value="OZN25048.1"/>
    <property type="molecule type" value="Genomic_DNA"/>
</dbReference>
<dbReference type="NCBIfam" id="TIGR00796">
    <property type="entry name" value="livcs"/>
    <property type="match status" value="1"/>
</dbReference>
<keyword evidence="6 9" id="KW-0029">Amino-acid transport</keyword>
<dbReference type="GO" id="GO:0005886">
    <property type="term" value="C:plasma membrane"/>
    <property type="evidence" value="ECO:0007669"/>
    <property type="project" value="UniProtKB-SubCell"/>
</dbReference>
<comment type="subcellular location">
    <subcellularLocation>
        <location evidence="9">Cell inner membrane</location>
        <topology evidence="9">Multi-pass membrane protein</topology>
    </subcellularLocation>
    <subcellularLocation>
        <location evidence="1">Cell membrane</location>
        <topology evidence="1">Multi-pass membrane protein</topology>
    </subcellularLocation>
</comment>
<dbReference type="GO" id="GO:0015190">
    <property type="term" value="F:L-leucine transmembrane transporter activity"/>
    <property type="evidence" value="ECO:0007669"/>
    <property type="project" value="TreeGrafter"/>
</dbReference>
<keyword evidence="5 9" id="KW-0812">Transmembrane</keyword>
<evidence type="ECO:0000256" key="2">
    <source>
        <dbReference type="ARBA" id="ARBA00008540"/>
    </source>
</evidence>
<feature type="transmembrane region" description="Helical" evidence="9">
    <location>
        <begin position="225"/>
        <end position="246"/>
    </location>
</feature>
<dbReference type="EMBL" id="UFSB01000001">
    <property type="protein sequence ID" value="SUU38859.1"/>
    <property type="molecule type" value="Genomic_DNA"/>
</dbReference>
<reference evidence="11 13" key="2">
    <citation type="submission" date="2018-06" db="EMBL/GenBank/DDBJ databases">
        <authorList>
            <consortium name="Pathogen Informatics"/>
            <person name="Doyle S."/>
        </authorList>
    </citation>
    <scope>NUCLEOTIDE SEQUENCE [LARGE SCALE GENOMIC DNA]</scope>
    <source>
        <strain evidence="11 13">NCTC10851</strain>
    </source>
</reference>
<dbReference type="OrthoDB" id="9783920at2"/>
<evidence type="ECO:0000256" key="3">
    <source>
        <dbReference type="ARBA" id="ARBA00022448"/>
    </source>
</evidence>
<dbReference type="PANTHER" id="PTHR30588:SF7">
    <property type="entry name" value="BRANCHED-CHAIN AMINO ACID CARRIER PROTEIN SAOUHSC_01411-RELATED"/>
    <property type="match status" value="1"/>
</dbReference>
<dbReference type="Proteomes" id="UP000254507">
    <property type="component" value="Unassembled WGS sequence"/>
</dbReference>
<dbReference type="InterPro" id="IPR004685">
    <property type="entry name" value="Brnchd-chn_aa_trnsp_Livcs"/>
</dbReference>
<name>A0A263HDM0_9PAST</name>
<evidence type="ECO:0000256" key="4">
    <source>
        <dbReference type="ARBA" id="ARBA00022475"/>
    </source>
</evidence>
<gene>
    <name evidence="11" type="primary">brnQ</name>
    <name evidence="10" type="ORF">CFY87_04860</name>
    <name evidence="11" type="ORF">NCTC10851_02309</name>
</gene>
<keyword evidence="3 9" id="KW-0813">Transport</keyword>
<evidence type="ECO:0000313" key="11">
    <source>
        <dbReference type="EMBL" id="SUU38859.1"/>
    </source>
</evidence>
<comment type="similarity">
    <text evidence="2 9">Belongs to the branched chain amino acid transporter family.</text>
</comment>
<comment type="function">
    <text evidence="9">Component of the transport system for branched-chain amino acids.</text>
</comment>
<dbReference type="GO" id="GO:0015188">
    <property type="term" value="F:L-isoleucine transmembrane transporter activity"/>
    <property type="evidence" value="ECO:0007669"/>
    <property type="project" value="TreeGrafter"/>
</dbReference>
<feature type="transmembrane region" description="Helical" evidence="9">
    <location>
        <begin position="114"/>
        <end position="134"/>
    </location>
</feature>
<feature type="transmembrane region" description="Helical" evidence="9">
    <location>
        <begin position="186"/>
        <end position="205"/>
    </location>
</feature>
<feature type="transmembrane region" description="Helical" evidence="9">
    <location>
        <begin position="377"/>
        <end position="396"/>
    </location>
</feature>
<protein>
    <recommendedName>
        <fullName evidence="9">Branched-chain amino acid transport system carrier protein</fullName>
    </recommendedName>
</protein>
<feature type="transmembrane region" description="Helical" evidence="9">
    <location>
        <begin position="146"/>
        <end position="166"/>
    </location>
</feature>
<evidence type="ECO:0000256" key="6">
    <source>
        <dbReference type="ARBA" id="ARBA00022970"/>
    </source>
</evidence>
<keyword evidence="8 9" id="KW-0472">Membrane</keyword>
<evidence type="ECO:0000313" key="10">
    <source>
        <dbReference type="EMBL" id="OZN25048.1"/>
    </source>
</evidence>
<dbReference type="GO" id="GO:0015818">
    <property type="term" value="P:isoleucine transport"/>
    <property type="evidence" value="ECO:0007669"/>
    <property type="project" value="TreeGrafter"/>
</dbReference>
<evidence type="ECO:0000256" key="5">
    <source>
        <dbReference type="ARBA" id="ARBA00022692"/>
    </source>
</evidence>
<reference evidence="10 12" key="1">
    <citation type="submission" date="2017-07" db="EMBL/GenBank/DDBJ databases">
        <title>Virulence factors identified in Actinobacillus seminis.</title>
        <authorList>
            <person name="Negrete-Abascal E."/>
            <person name="Vaca-Pacheco S."/>
            <person name="Montes-Garcia F."/>
            <person name="Leyto-Gil A.M."/>
            <person name="Fragoso-Garcia E."/>
            <person name="Carvente-Garcia R."/>
            <person name="Perez-Agueros S."/>
            <person name="Castelan-Sanchez H.G."/>
            <person name="Garcia-Molina A."/>
            <person name="Villamar T.E."/>
            <person name="Vazquez-Cruz C."/>
        </authorList>
    </citation>
    <scope>NUCLEOTIDE SEQUENCE [LARGE SCALE GENOMIC DNA]</scope>
    <source>
        <strain evidence="10 12">ATCC 15768</strain>
    </source>
</reference>
<feature type="transmembrane region" description="Helical" evidence="9">
    <location>
        <begin position="72"/>
        <end position="94"/>
    </location>
</feature>
<dbReference type="FunCoup" id="A0A263HDM0">
    <property type="interactions" value="38"/>
</dbReference>
<feature type="transmembrane region" description="Helical" evidence="9">
    <location>
        <begin position="321"/>
        <end position="341"/>
    </location>
</feature>
<dbReference type="PANTHER" id="PTHR30588">
    <property type="entry name" value="BRANCHED-CHAIN AMINO ACID TRANSPORT SYSTEM 2 CARRIER PROTEIN"/>
    <property type="match status" value="1"/>
</dbReference>
<evidence type="ECO:0000256" key="8">
    <source>
        <dbReference type="ARBA" id="ARBA00023136"/>
    </source>
</evidence>
<dbReference type="Pfam" id="PF05525">
    <property type="entry name" value="Branch_AA_trans"/>
    <property type="match status" value="1"/>
</dbReference>
<feature type="transmembrane region" description="Helical" evidence="9">
    <location>
        <begin position="285"/>
        <end position="309"/>
    </location>
</feature>
<dbReference type="RefSeq" id="WP_094946135.1">
    <property type="nucleotide sequence ID" value="NZ_NLFK01000004.1"/>
</dbReference>
<feature type="transmembrane region" description="Helical" evidence="9">
    <location>
        <begin position="36"/>
        <end position="60"/>
    </location>
</feature>
<proteinExistence type="inferred from homology"/>
<evidence type="ECO:0000256" key="9">
    <source>
        <dbReference type="RuleBase" id="RU362122"/>
    </source>
</evidence>
<feature type="transmembrane region" description="Helical" evidence="9">
    <location>
        <begin position="5"/>
        <end position="24"/>
    </location>
</feature>
<sequence length="431" mass="46857">MNKNIFVVGFMLFAIFFGAGNLIFPPELGFNSGLDYWVAIFGFIITGVGLPLLTTIVAAHYEGGYKKALSTISPWISIILLTAIYLTIGPFFAIPRTAATAYDMAIVPFVESPGTMSLLIFSVIYFCIVLWLSLNPSKMIDRVGAILTPALLITTVALIIRAFTLYSDVEQVKSSTMETPFFSGFLYGYQTMDAIATFAFSVLVINGIKAKTKDRTASLVKQTIYAALVATFFLAVIYISIGWIGYKIPLSTEMANDVISRGQNLGTYILNETALQAFGELGRTLLGVIVTLACLTTAIGLVVSTSAYFNSIFPKISYRTYALIFTAISFGLANQGLNAVISKSIPVLLILYPIAMTALITLLINLIIPLPILAQRLAIILVTIISILSVSGFAMVQQLPLKAYSMEWIPFAFGGLIIGIILNTLLRSRAR</sequence>
<organism evidence="11 13">
    <name type="scientific">Actinobacillus seminis</name>
    <dbReference type="NCBI Taxonomy" id="722"/>
    <lineage>
        <taxon>Bacteria</taxon>
        <taxon>Pseudomonadati</taxon>
        <taxon>Pseudomonadota</taxon>
        <taxon>Gammaproteobacteria</taxon>
        <taxon>Pasteurellales</taxon>
        <taxon>Pasteurellaceae</taxon>
        <taxon>Actinobacillus</taxon>
    </lineage>
</organism>
<keyword evidence="4" id="KW-1003">Cell membrane</keyword>
<evidence type="ECO:0000313" key="13">
    <source>
        <dbReference type="Proteomes" id="UP000254507"/>
    </source>
</evidence>
<keyword evidence="7 9" id="KW-1133">Transmembrane helix</keyword>
<dbReference type="GO" id="GO:0005304">
    <property type="term" value="F:L-valine transmembrane transporter activity"/>
    <property type="evidence" value="ECO:0007669"/>
    <property type="project" value="TreeGrafter"/>
</dbReference>
<accession>A0A263HDM0</accession>